<gene>
    <name evidence="1" type="ORF">ASPBRDRAFT_449364</name>
</gene>
<evidence type="ECO:0000313" key="1">
    <source>
        <dbReference type="EMBL" id="OJJ74444.1"/>
    </source>
</evidence>
<accession>A0A1L9URT8</accession>
<organism evidence="1 2">
    <name type="scientific">Aspergillus brasiliensis (strain CBS 101740 / IMI 381727 / IBT 21946)</name>
    <dbReference type="NCBI Taxonomy" id="767769"/>
    <lineage>
        <taxon>Eukaryota</taxon>
        <taxon>Fungi</taxon>
        <taxon>Dikarya</taxon>
        <taxon>Ascomycota</taxon>
        <taxon>Pezizomycotina</taxon>
        <taxon>Eurotiomycetes</taxon>
        <taxon>Eurotiomycetidae</taxon>
        <taxon>Eurotiales</taxon>
        <taxon>Aspergillaceae</taxon>
        <taxon>Aspergillus</taxon>
        <taxon>Aspergillus subgen. Circumdati</taxon>
    </lineage>
</organism>
<reference evidence="2" key="1">
    <citation type="journal article" date="2017" name="Genome Biol.">
        <title>Comparative genomics reveals high biological diversity and specific adaptations in the industrially and medically important fungal genus Aspergillus.</title>
        <authorList>
            <person name="de Vries R.P."/>
            <person name="Riley R."/>
            <person name="Wiebenga A."/>
            <person name="Aguilar-Osorio G."/>
            <person name="Amillis S."/>
            <person name="Uchima C.A."/>
            <person name="Anderluh G."/>
            <person name="Asadollahi M."/>
            <person name="Askin M."/>
            <person name="Barry K."/>
            <person name="Battaglia E."/>
            <person name="Bayram O."/>
            <person name="Benocci T."/>
            <person name="Braus-Stromeyer S.A."/>
            <person name="Caldana C."/>
            <person name="Canovas D."/>
            <person name="Cerqueira G.C."/>
            <person name="Chen F."/>
            <person name="Chen W."/>
            <person name="Choi C."/>
            <person name="Clum A."/>
            <person name="Dos Santos R.A."/>
            <person name="Damasio A.R."/>
            <person name="Diallinas G."/>
            <person name="Emri T."/>
            <person name="Fekete E."/>
            <person name="Flipphi M."/>
            <person name="Freyberg S."/>
            <person name="Gallo A."/>
            <person name="Gournas C."/>
            <person name="Habgood R."/>
            <person name="Hainaut M."/>
            <person name="Harispe M.L."/>
            <person name="Henrissat B."/>
            <person name="Hilden K.S."/>
            <person name="Hope R."/>
            <person name="Hossain A."/>
            <person name="Karabika E."/>
            <person name="Karaffa L."/>
            <person name="Karanyi Z."/>
            <person name="Krasevec N."/>
            <person name="Kuo A."/>
            <person name="Kusch H."/>
            <person name="LaButti K."/>
            <person name="Lagendijk E.L."/>
            <person name="Lapidus A."/>
            <person name="Levasseur A."/>
            <person name="Lindquist E."/>
            <person name="Lipzen A."/>
            <person name="Logrieco A.F."/>
            <person name="MacCabe A."/>
            <person name="Maekelae M.R."/>
            <person name="Malavazi I."/>
            <person name="Melin P."/>
            <person name="Meyer V."/>
            <person name="Mielnichuk N."/>
            <person name="Miskei M."/>
            <person name="Molnar A.P."/>
            <person name="Mule G."/>
            <person name="Ngan C.Y."/>
            <person name="Orejas M."/>
            <person name="Orosz E."/>
            <person name="Ouedraogo J.P."/>
            <person name="Overkamp K.M."/>
            <person name="Park H.-S."/>
            <person name="Perrone G."/>
            <person name="Piumi F."/>
            <person name="Punt P.J."/>
            <person name="Ram A.F."/>
            <person name="Ramon A."/>
            <person name="Rauscher S."/>
            <person name="Record E."/>
            <person name="Riano-Pachon D.M."/>
            <person name="Robert V."/>
            <person name="Roehrig J."/>
            <person name="Ruller R."/>
            <person name="Salamov A."/>
            <person name="Salih N.S."/>
            <person name="Samson R.A."/>
            <person name="Sandor E."/>
            <person name="Sanguinetti M."/>
            <person name="Schuetze T."/>
            <person name="Sepcic K."/>
            <person name="Shelest E."/>
            <person name="Sherlock G."/>
            <person name="Sophianopoulou V."/>
            <person name="Squina F.M."/>
            <person name="Sun H."/>
            <person name="Susca A."/>
            <person name="Todd R.B."/>
            <person name="Tsang A."/>
            <person name="Unkles S.E."/>
            <person name="van de Wiele N."/>
            <person name="van Rossen-Uffink D."/>
            <person name="Oliveira J.V."/>
            <person name="Vesth T.C."/>
            <person name="Visser J."/>
            <person name="Yu J.-H."/>
            <person name="Zhou M."/>
            <person name="Andersen M.R."/>
            <person name="Archer D.B."/>
            <person name="Baker S.E."/>
            <person name="Benoit I."/>
            <person name="Brakhage A.A."/>
            <person name="Braus G.H."/>
            <person name="Fischer R."/>
            <person name="Frisvad J.C."/>
            <person name="Goldman G.H."/>
            <person name="Houbraken J."/>
            <person name="Oakley B."/>
            <person name="Pocsi I."/>
            <person name="Scazzocchio C."/>
            <person name="Seiboth B."/>
            <person name="vanKuyk P.A."/>
            <person name="Wortman J."/>
            <person name="Dyer P.S."/>
            <person name="Grigoriev I.V."/>
        </authorList>
    </citation>
    <scope>NUCLEOTIDE SEQUENCE [LARGE SCALE GENOMIC DNA]</scope>
    <source>
        <strain evidence="2">CBS 101740 / IMI 381727 / IBT 21946</strain>
    </source>
</reference>
<protein>
    <submittedName>
        <fullName evidence="1">Uncharacterized protein</fullName>
    </submittedName>
</protein>
<dbReference type="Proteomes" id="UP000184499">
    <property type="component" value="Unassembled WGS sequence"/>
</dbReference>
<dbReference type="VEuPathDB" id="FungiDB:ASPBRDRAFT_449364"/>
<keyword evidence="2" id="KW-1185">Reference proteome</keyword>
<evidence type="ECO:0000313" key="2">
    <source>
        <dbReference type="Proteomes" id="UP000184499"/>
    </source>
</evidence>
<dbReference type="AlphaFoldDB" id="A0A1L9URT8"/>
<sequence>MALLKNRPMLSIARNASVARILPNHGSPFRRKPHLILVFHFHQLCLAMLCNYGSGISCTQGCAYEGIREITNSLCSCRQHSLNLTNANIRRAAFRTQLAPFSPTNCPSLWIGQGVTSKAVIQLEFGRFRSALICQKPLIFMIQLLTMCFLIRSTLTLGRKRDMSSRVANQGL</sequence>
<proteinExistence type="predicted"/>
<dbReference type="GeneID" id="93577784"/>
<dbReference type="EMBL" id="KV878681">
    <property type="protein sequence ID" value="OJJ74444.1"/>
    <property type="molecule type" value="Genomic_DNA"/>
</dbReference>
<dbReference type="RefSeq" id="XP_067481692.1">
    <property type="nucleotide sequence ID" value="XM_067625296.1"/>
</dbReference>
<name>A0A1L9URT8_ASPBC</name>